<feature type="compositionally biased region" description="Basic and acidic residues" evidence="1">
    <location>
        <begin position="184"/>
        <end position="211"/>
    </location>
</feature>
<feature type="compositionally biased region" description="Basic and acidic residues" evidence="1">
    <location>
        <begin position="59"/>
        <end position="68"/>
    </location>
</feature>
<proteinExistence type="predicted"/>
<evidence type="ECO:0000313" key="2">
    <source>
        <dbReference type="EMBL" id="KAL2915603.1"/>
    </source>
</evidence>
<feature type="compositionally biased region" description="Low complexity" evidence="1">
    <location>
        <begin position="386"/>
        <end position="398"/>
    </location>
</feature>
<gene>
    <name evidence="2" type="ORF">HK105_204788</name>
</gene>
<feature type="compositionally biased region" description="Pro residues" evidence="1">
    <location>
        <begin position="414"/>
        <end position="441"/>
    </location>
</feature>
<sequence length="919" mass="102209">MPPELRVESREPKQRFFDNADDDTKYQVPEMSFDIERMKEGHEPKLDPFSAFTASSPVQKERELDKRSPGQAALDSASKAVIDASKTEFQMPERPESKPAMILDKPRELQLSRERVIEVLERARARKAVQEIEERRRIQAVADALQPSPNQKLAQRKGWILENMIKIGVAPNSVIAADVSKMQEMVREQQRRDREEREAFEKLRRMKEKNAQRRGGKRRRKRGGGGYGSGDNDDDSGGSGESRESREDGSAWDDENHVDLYTSDSSDGEVIEGLDLGAPADAQGTAGIDPVVEGQVAEVKAKKPKSKKERTKKPAPKPKEPPPKKRAARVAKIHPRKRPPTPPTPPPAEPETDEPETTDQNEALPEEHIEADVPPITTQVDDQPAPEEATPEPAAIAEVDTSEQVGHLGNLAPEPAPEPAPVPIISPSETPLPVPPNPTPMPLALQRDHTETAAGAYPTNPDGLRVRPEPQLLAETKILIDSPYHFEIIPQEKPAQLRLLQQQQQQQPWKRQLRNLPTVPQEAAEEEEEPTATSDPGEASTGLTPVPEGPSDTIQTSLSPPPLKLPPLPFMMVEPVYVGPAESDREWSPVHHIDISEDIASKLAWDLFKTAVVKSEDQDAHQQVLDQFGHTEWFEGIGDRIANLSSIIDSLFGTLRNSSWQGKVQAAKGLMYMYHTFKEDIQDPVRDIVNPQLERLDDPNWQVRTQIINNLASYEIYSDDIVFAMILALADPNPRVVEAAINTLGVFGISSRYALRNAMIRFQMINPSREELRWRHDPLDDVAARMRKADEAARSRHDDDVLAWLRKVDPRVYGQPVARPDSSVVTLCLHTSASRRSRGSQAEWSQARQQHVRKRSFLPPIHGRMSVAGVLPRLAPGTGAGAAMPALFESRAATSSQKLPPITQPTTRGRISSVVQGTL</sequence>
<feature type="compositionally biased region" description="Basic residues" evidence="1">
    <location>
        <begin position="212"/>
        <end position="223"/>
    </location>
</feature>
<dbReference type="Gene3D" id="1.25.10.10">
    <property type="entry name" value="Leucine-rich Repeat Variant"/>
    <property type="match status" value="1"/>
</dbReference>
<feature type="region of interest" description="Disordered" evidence="1">
    <location>
        <begin position="892"/>
        <end position="919"/>
    </location>
</feature>
<name>A0ABR4N7V4_9FUNG</name>
<dbReference type="PANTHER" id="PTHR45532:SF1">
    <property type="entry name" value="WD REPEAT-CONTAINING PROTEIN 97"/>
    <property type="match status" value="1"/>
</dbReference>
<comment type="caution">
    <text evidence="2">The sequence shown here is derived from an EMBL/GenBank/DDBJ whole genome shotgun (WGS) entry which is preliminary data.</text>
</comment>
<dbReference type="InterPro" id="IPR016024">
    <property type="entry name" value="ARM-type_fold"/>
</dbReference>
<evidence type="ECO:0000313" key="3">
    <source>
        <dbReference type="Proteomes" id="UP001527925"/>
    </source>
</evidence>
<accession>A0ABR4N7V4</accession>
<feature type="region of interest" description="Disordered" evidence="1">
    <location>
        <begin position="1"/>
        <end position="24"/>
    </location>
</feature>
<feature type="compositionally biased region" description="Pro residues" evidence="1">
    <location>
        <begin position="340"/>
        <end position="349"/>
    </location>
</feature>
<keyword evidence="3" id="KW-1185">Reference proteome</keyword>
<feature type="compositionally biased region" description="Basic residues" evidence="1">
    <location>
        <begin position="302"/>
        <end position="316"/>
    </location>
</feature>
<reference evidence="2 3" key="1">
    <citation type="submission" date="2023-09" db="EMBL/GenBank/DDBJ databases">
        <title>Pangenome analysis of Batrachochytrium dendrobatidis and related Chytrids.</title>
        <authorList>
            <person name="Yacoub M.N."/>
            <person name="Stajich J.E."/>
            <person name="James T.Y."/>
        </authorList>
    </citation>
    <scope>NUCLEOTIDE SEQUENCE [LARGE SCALE GENOMIC DNA]</scope>
    <source>
        <strain evidence="2 3">JEL0888</strain>
    </source>
</reference>
<evidence type="ECO:0000256" key="1">
    <source>
        <dbReference type="SAM" id="MobiDB-lite"/>
    </source>
</evidence>
<organism evidence="2 3">
    <name type="scientific">Polyrhizophydium stewartii</name>
    <dbReference type="NCBI Taxonomy" id="2732419"/>
    <lineage>
        <taxon>Eukaryota</taxon>
        <taxon>Fungi</taxon>
        <taxon>Fungi incertae sedis</taxon>
        <taxon>Chytridiomycota</taxon>
        <taxon>Chytridiomycota incertae sedis</taxon>
        <taxon>Chytridiomycetes</taxon>
        <taxon>Rhizophydiales</taxon>
        <taxon>Rhizophydiales incertae sedis</taxon>
        <taxon>Polyrhizophydium</taxon>
    </lineage>
</organism>
<dbReference type="Proteomes" id="UP001527925">
    <property type="component" value="Unassembled WGS sequence"/>
</dbReference>
<feature type="compositionally biased region" description="Basic and acidic residues" evidence="1">
    <location>
        <begin position="241"/>
        <end position="258"/>
    </location>
</feature>
<feature type="region of interest" description="Disordered" evidence="1">
    <location>
        <begin position="184"/>
        <end position="444"/>
    </location>
</feature>
<protein>
    <submittedName>
        <fullName evidence="2">Uncharacterized protein</fullName>
    </submittedName>
</protein>
<feature type="compositionally biased region" description="Acidic residues" evidence="1">
    <location>
        <begin position="350"/>
        <end position="359"/>
    </location>
</feature>
<dbReference type="SUPFAM" id="SSF48371">
    <property type="entry name" value="ARM repeat"/>
    <property type="match status" value="1"/>
</dbReference>
<dbReference type="InterPro" id="IPR011989">
    <property type="entry name" value="ARM-like"/>
</dbReference>
<dbReference type="PANTHER" id="PTHR45532">
    <property type="entry name" value="WD REPEAT-CONTAINING PROTEIN 97"/>
    <property type="match status" value="1"/>
</dbReference>
<feature type="region of interest" description="Disordered" evidence="1">
    <location>
        <begin position="508"/>
        <end position="564"/>
    </location>
</feature>
<dbReference type="EMBL" id="JADGIZ020000022">
    <property type="protein sequence ID" value="KAL2915603.1"/>
    <property type="molecule type" value="Genomic_DNA"/>
</dbReference>
<feature type="compositionally biased region" description="Basic residues" evidence="1">
    <location>
        <begin position="324"/>
        <end position="339"/>
    </location>
</feature>
<feature type="region of interest" description="Disordered" evidence="1">
    <location>
        <begin position="41"/>
        <end position="79"/>
    </location>
</feature>